<dbReference type="SUPFAM" id="SSF53756">
    <property type="entry name" value="UDP-Glycosyltransferase/glycogen phosphorylase"/>
    <property type="match status" value="1"/>
</dbReference>
<dbReference type="PANTHER" id="PTHR45947">
    <property type="entry name" value="SULFOQUINOVOSYL TRANSFERASE SQD2"/>
    <property type="match status" value="1"/>
</dbReference>
<sequence length="369" mass="43156">MKVLFTSHTANFCKFNRPFMRWFKEQGWQVDYACACEEEVYDYDNLYKISFSRVPWSRDNITAYRELKKLLDENHYDIIHTHTPMGSVVTRLAARQSRKKGTKVIYTAHGLHFFKGAPMKNWLLYYPMEKLMARYTDCLVLINEEDYRTCINRHFKAGRIEKINGVGVNLDRFEVLAQEAKNEVRGKLGVGQTDFVMVCVAEFIPRKNQIFLLENAKRLHESIPNMRLLMLGKGELLEEYQKKVQDEKMDDYVSFLGYRSDVNEICAASDVLVSSSFQEGLPMNIIEAMAVGIPVICSDIRGQRDLIQDGRNGFLFCLGDNETYCKRVEELAQSRQLQLDMQQHNLEDVKKYSLDRAIEKMSEIYRRYM</sequence>
<evidence type="ECO:0000259" key="1">
    <source>
        <dbReference type="Pfam" id="PF00534"/>
    </source>
</evidence>
<feature type="domain" description="Glycosyl transferase family 1" evidence="1">
    <location>
        <begin position="182"/>
        <end position="343"/>
    </location>
</feature>
<evidence type="ECO:0000313" key="3">
    <source>
        <dbReference type="EMBL" id="CUN52759.1"/>
    </source>
</evidence>
<organism evidence="3 4">
    <name type="scientific">Roseburia inulinivorans</name>
    <dbReference type="NCBI Taxonomy" id="360807"/>
    <lineage>
        <taxon>Bacteria</taxon>
        <taxon>Bacillati</taxon>
        <taxon>Bacillota</taxon>
        <taxon>Clostridia</taxon>
        <taxon>Lachnospirales</taxon>
        <taxon>Lachnospiraceae</taxon>
        <taxon>Roseburia</taxon>
    </lineage>
</organism>
<dbReference type="EC" id="2.4.1.57" evidence="3"/>
<gene>
    <name evidence="3" type="primary">pimB_2</name>
    <name evidence="3" type="ORF">ERS852392_00642</name>
</gene>
<dbReference type="InterPro" id="IPR028098">
    <property type="entry name" value="Glyco_trans_4-like_N"/>
</dbReference>
<reference evidence="3 4" key="1">
    <citation type="submission" date="2015-09" db="EMBL/GenBank/DDBJ databases">
        <authorList>
            <consortium name="Pathogen Informatics"/>
        </authorList>
    </citation>
    <scope>NUCLEOTIDE SEQUENCE [LARGE SCALE GENOMIC DNA]</scope>
    <source>
        <strain evidence="3 4">2789STDY5608835</strain>
    </source>
</reference>
<dbReference type="InterPro" id="IPR001296">
    <property type="entry name" value="Glyco_trans_1"/>
</dbReference>
<dbReference type="GO" id="GO:0016757">
    <property type="term" value="F:glycosyltransferase activity"/>
    <property type="evidence" value="ECO:0007669"/>
    <property type="project" value="UniProtKB-KW"/>
</dbReference>
<dbReference type="InterPro" id="IPR050194">
    <property type="entry name" value="Glycosyltransferase_grp1"/>
</dbReference>
<dbReference type="CDD" id="cd03808">
    <property type="entry name" value="GT4_CapM-like"/>
    <property type="match status" value="1"/>
</dbReference>
<dbReference type="RefSeq" id="WP_055301348.1">
    <property type="nucleotide sequence ID" value="NZ_CYYR01000003.1"/>
</dbReference>
<accession>A0A173XM49</accession>
<dbReference type="Pfam" id="PF13477">
    <property type="entry name" value="Glyco_trans_4_2"/>
    <property type="match status" value="1"/>
</dbReference>
<protein>
    <submittedName>
        <fullName evidence="3">GDP-mannose-dependent alpha-(1-6)-phosphatidylinositol monomannoside mannosyltransferase</fullName>
        <ecNumber evidence="3">2.4.1.57</ecNumber>
    </submittedName>
</protein>
<name>A0A173XM49_9FIRM</name>
<dbReference type="PANTHER" id="PTHR45947:SF3">
    <property type="entry name" value="SULFOQUINOVOSYL TRANSFERASE SQD2"/>
    <property type="match status" value="1"/>
</dbReference>
<dbReference type="Pfam" id="PF00534">
    <property type="entry name" value="Glycos_transf_1"/>
    <property type="match status" value="1"/>
</dbReference>
<dbReference type="AlphaFoldDB" id="A0A173XM49"/>
<proteinExistence type="predicted"/>
<feature type="domain" description="Glycosyltransferase subfamily 4-like N-terminal" evidence="2">
    <location>
        <begin position="2"/>
        <end position="140"/>
    </location>
</feature>
<evidence type="ECO:0000259" key="2">
    <source>
        <dbReference type="Pfam" id="PF13477"/>
    </source>
</evidence>
<dbReference type="Gene3D" id="3.40.50.2000">
    <property type="entry name" value="Glycogen Phosphorylase B"/>
    <property type="match status" value="2"/>
</dbReference>
<keyword evidence="3" id="KW-0328">Glycosyltransferase</keyword>
<dbReference type="Proteomes" id="UP000095395">
    <property type="component" value="Unassembled WGS sequence"/>
</dbReference>
<dbReference type="EMBL" id="CYYR01000003">
    <property type="protein sequence ID" value="CUN52759.1"/>
    <property type="molecule type" value="Genomic_DNA"/>
</dbReference>
<keyword evidence="3" id="KW-0808">Transferase</keyword>
<evidence type="ECO:0000313" key="4">
    <source>
        <dbReference type="Proteomes" id="UP000095395"/>
    </source>
</evidence>